<dbReference type="eggNOG" id="COG1683">
    <property type="taxonomic scope" value="Bacteria"/>
</dbReference>
<dbReference type="Proteomes" id="UP000013523">
    <property type="component" value="Chromosome"/>
</dbReference>
<reference evidence="1 2" key="1">
    <citation type="submission" date="2012-01" db="EMBL/GenBank/DDBJ databases">
        <title>Complete sequence of chromosome of Clostridium pasteurianum BC1.</title>
        <authorList>
            <consortium name="US DOE Joint Genome Institute"/>
            <person name="Lucas S."/>
            <person name="Han J."/>
            <person name="Lapidus A."/>
            <person name="Cheng J.-F."/>
            <person name="Goodwin L."/>
            <person name="Pitluck S."/>
            <person name="Peters L."/>
            <person name="Mikhailova N."/>
            <person name="Teshima H."/>
            <person name="Detter J.C."/>
            <person name="Han C."/>
            <person name="Tapia R."/>
            <person name="Land M."/>
            <person name="Hauser L."/>
            <person name="Kyrpides N."/>
            <person name="Ivanova N."/>
            <person name="Pagani I."/>
            <person name="Dunn J."/>
            <person name="Taghavi S."/>
            <person name="Francis A."/>
            <person name="van der Lelie D."/>
            <person name="Woyke T."/>
        </authorList>
    </citation>
    <scope>NUCLEOTIDE SEQUENCE [LARGE SCALE GENOMIC DNA]</scope>
    <source>
        <strain evidence="1 2">BC1</strain>
    </source>
</reference>
<evidence type="ECO:0000313" key="2">
    <source>
        <dbReference type="Proteomes" id="UP000013523"/>
    </source>
</evidence>
<dbReference type="EMBL" id="CP003261">
    <property type="protein sequence ID" value="AGK95556.1"/>
    <property type="molecule type" value="Genomic_DNA"/>
</dbReference>
<dbReference type="OrthoDB" id="9797779at2"/>
<accession>R4K1D4</accession>
<name>R4K1D4_CLOPA</name>
<dbReference type="PANTHER" id="PTHR30087:SF1">
    <property type="entry name" value="HYPOTHETICAL CYTOSOLIC PROTEIN"/>
    <property type="match status" value="1"/>
</dbReference>
<dbReference type="STRING" id="86416.Clopa_0504"/>
<dbReference type="HOGENOM" id="CLU_076318_1_1_9"/>
<dbReference type="PATRIC" id="fig|86416.3.peg.482"/>
<dbReference type="KEGG" id="cpas:Clopa_0504"/>
<dbReference type="PANTHER" id="PTHR30087">
    <property type="entry name" value="INNER MEMBRANE PROTEIN"/>
    <property type="match status" value="1"/>
</dbReference>
<organism evidence="1 2">
    <name type="scientific">Clostridium pasteurianum BC1</name>
    <dbReference type="NCBI Taxonomy" id="86416"/>
    <lineage>
        <taxon>Bacteria</taxon>
        <taxon>Bacillati</taxon>
        <taxon>Bacillota</taxon>
        <taxon>Clostridia</taxon>
        <taxon>Eubacteriales</taxon>
        <taxon>Clostridiaceae</taxon>
        <taxon>Clostridium</taxon>
    </lineage>
</organism>
<gene>
    <name evidence="1" type="ORF">Clopa_0504</name>
</gene>
<protein>
    <submittedName>
        <fullName evidence="1">Uncharacterized protein</fullName>
    </submittedName>
</protein>
<proteinExistence type="predicted"/>
<sequence length="144" mass="15517">MYLVSACLVGINCRYDGKNSENKIVAELVKQGKAIPVCPEQLGGLPTPRASCEIVMDEKGNIKILTKEEKDCTNEFAKGAEETLKIAKSNGIKKAILKSKSPSCGCGFIYDGTFSGNLIEGKGLTAELLIKNGIEVFTENDLEK</sequence>
<dbReference type="RefSeq" id="WP_015613883.1">
    <property type="nucleotide sequence ID" value="NC_021182.1"/>
</dbReference>
<dbReference type="Pfam" id="PF04463">
    <property type="entry name" value="2-thiour_desulf"/>
    <property type="match status" value="1"/>
</dbReference>
<keyword evidence="2" id="KW-1185">Reference proteome</keyword>
<dbReference type="InterPro" id="IPR007553">
    <property type="entry name" value="2-thiour_desulf"/>
</dbReference>
<dbReference type="AlphaFoldDB" id="R4K1D4"/>
<evidence type="ECO:0000313" key="1">
    <source>
        <dbReference type="EMBL" id="AGK95556.1"/>
    </source>
</evidence>